<evidence type="ECO:0000256" key="9">
    <source>
        <dbReference type="ARBA" id="ARBA00047598"/>
    </source>
</evidence>
<dbReference type="GO" id="GO:0050660">
    <property type="term" value="F:flavin adenine dinucleotide binding"/>
    <property type="evidence" value="ECO:0007669"/>
    <property type="project" value="TreeGrafter"/>
</dbReference>
<evidence type="ECO:0000256" key="8">
    <source>
        <dbReference type="ARBA" id="ARBA00023002"/>
    </source>
</evidence>
<dbReference type="GO" id="GO:0004497">
    <property type="term" value="F:monooxygenase activity"/>
    <property type="evidence" value="ECO:0007669"/>
    <property type="project" value="TreeGrafter"/>
</dbReference>
<name>A0AAW0ENF4_9TRYP</name>
<evidence type="ECO:0000256" key="5">
    <source>
        <dbReference type="ARBA" id="ARBA00022630"/>
    </source>
</evidence>
<evidence type="ECO:0000256" key="1">
    <source>
        <dbReference type="ARBA" id="ARBA00001974"/>
    </source>
</evidence>
<evidence type="ECO:0000256" key="10">
    <source>
        <dbReference type="ARBA" id="ARBA00049248"/>
    </source>
</evidence>
<evidence type="ECO:0000256" key="4">
    <source>
        <dbReference type="ARBA" id="ARBA00012881"/>
    </source>
</evidence>
<comment type="catalytic activity">
    <reaction evidence="9">
        <text>L-ornithine + NADPH + O2 = N(5)-hydroxy-L-ornithine + NADP(+) + H2O</text>
        <dbReference type="Rhea" id="RHEA:41508"/>
        <dbReference type="ChEBI" id="CHEBI:15377"/>
        <dbReference type="ChEBI" id="CHEBI:15379"/>
        <dbReference type="ChEBI" id="CHEBI:46911"/>
        <dbReference type="ChEBI" id="CHEBI:57783"/>
        <dbReference type="ChEBI" id="CHEBI:58349"/>
        <dbReference type="ChEBI" id="CHEBI:78275"/>
        <dbReference type="EC" id="1.14.13.196"/>
    </reaction>
</comment>
<evidence type="ECO:0000313" key="11">
    <source>
        <dbReference type="EMBL" id="KAK7194759.1"/>
    </source>
</evidence>
<protein>
    <recommendedName>
        <fullName evidence="4">L-ornithine N(5)-monooxygenase [NAD(P)H]</fullName>
        <ecNumber evidence="4">1.14.13.196</ecNumber>
    </recommendedName>
</protein>
<dbReference type="InterPro" id="IPR036188">
    <property type="entry name" value="FAD/NAD-bd_sf"/>
</dbReference>
<comment type="similarity">
    <text evidence="3">Belongs to the lysine N(6)-hydroxylase/L-ornithine N(5)-oxygenase family.</text>
</comment>
<sequence>MGNTISGLSSSSSTPAPIAGGGAAGLAALEALYQRDLVLLNLPVKRWTPVRTTSDGAPVADVLIIGAGMAGICLAIALKHLGVPARLVDSAPAGYEGPWDTTARMETLRSMKHLVGPALGFAHLTFQAWFTAQWGTAAWAELGKIPRVQWMEYLRWLKRVNELEVENDTCVRRVQPSADGVATVEVQRGHSADAATEVIYARHVVLATGRGGLGGAWLPRWAEDVPAERRAHSSDVWSGESLKGLRVAVIGGGSSAMDCAGTALEGGAAEVHLLIRRHSLPLVNKSKASVGPGNTHGYPDFSDAWKWQLRHYIHVHIPPPHASTLRVSRHANAFFHFDAPVERASVRDGDGRVRLDTPKGPIAVDFVIFATGFATNWEQRPEFAPFAAHVLQWQDVYTPPASQENTDMSLAPYLGPHFEFREKVAGACPGLDHIHCFCYPATLSYGAISGDIPQISDGARMLAQGLAGSLCKEDLAEHFKVIQQYEEPELDGDEWTAATWPPYTE</sequence>
<evidence type="ECO:0000256" key="3">
    <source>
        <dbReference type="ARBA" id="ARBA00007588"/>
    </source>
</evidence>
<dbReference type="PANTHER" id="PTHR43539:SF91">
    <property type="entry name" value="FAD-DEPENDENT URATE HYDROXYLASE"/>
    <property type="match status" value="1"/>
</dbReference>
<dbReference type="AlphaFoldDB" id="A0AAW0ENF4"/>
<comment type="pathway">
    <text evidence="2">Siderophore biosynthesis.</text>
</comment>
<dbReference type="InterPro" id="IPR050982">
    <property type="entry name" value="Auxin_biosynth/cation_transpt"/>
</dbReference>
<keyword evidence="7" id="KW-0521">NADP</keyword>
<organism evidence="11 12">
    <name type="scientific">Novymonas esmeraldas</name>
    <dbReference type="NCBI Taxonomy" id="1808958"/>
    <lineage>
        <taxon>Eukaryota</taxon>
        <taxon>Discoba</taxon>
        <taxon>Euglenozoa</taxon>
        <taxon>Kinetoplastea</taxon>
        <taxon>Metakinetoplastina</taxon>
        <taxon>Trypanosomatida</taxon>
        <taxon>Trypanosomatidae</taxon>
        <taxon>Novymonas</taxon>
    </lineage>
</organism>
<dbReference type="InterPro" id="IPR025700">
    <property type="entry name" value="Lys/Orn_oxygenase"/>
</dbReference>
<dbReference type="EMBL" id="JAECZO010000042">
    <property type="protein sequence ID" value="KAK7194759.1"/>
    <property type="molecule type" value="Genomic_DNA"/>
</dbReference>
<keyword evidence="5" id="KW-0285">Flavoprotein</keyword>
<keyword evidence="8" id="KW-0560">Oxidoreductase</keyword>
<dbReference type="PRINTS" id="PR00411">
    <property type="entry name" value="PNDRDTASEI"/>
</dbReference>
<comment type="cofactor">
    <cofactor evidence="1">
        <name>FAD</name>
        <dbReference type="ChEBI" id="CHEBI:57692"/>
    </cofactor>
</comment>
<dbReference type="SUPFAM" id="SSF51905">
    <property type="entry name" value="FAD/NAD(P)-binding domain"/>
    <property type="match status" value="1"/>
</dbReference>
<comment type="caution">
    <text evidence="11">The sequence shown here is derived from an EMBL/GenBank/DDBJ whole genome shotgun (WGS) entry which is preliminary data.</text>
</comment>
<keyword evidence="12" id="KW-1185">Reference proteome</keyword>
<accession>A0AAW0ENF4</accession>
<proteinExistence type="inferred from homology"/>
<evidence type="ECO:0000256" key="2">
    <source>
        <dbReference type="ARBA" id="ARBA00004924"/>
    </source>
</evidence>
<evidence type="ECO:0000256" key="6">
    <source>
        <dbReference type="ARBA" id="ARBA00022827"/>
    </source>
</evidence>
<evidence type="ECO:0000256" key="7">
    <source>
        <dbReference type="ARBA" id="ARBA00022857"/>
    </source>
</evidence>
<dbReference type="Proteomes" id="UP001430356">
    <property type="component" value="Unassembled WGS sequence"/>
</dbReference>
<dbReference type="Pfam" id="PF13434">
    <property type="entry name" value="Lys_Orn_oxgnase"/>
    <property type="match status" value="1"/>
</dbReference>
<gene>
    <name evidence="11" type="ORF">NESM_000396000</name>
</gene>
<comment type="catalytic activity">
    <reaction evidence="10">
        <text>L-ornithine + NADH + O2 = N(5)-hydroxy-L-ornithine + NAD(+) + H2O</text>
        <dbReference type="Rhea" id="RHEA:41512"/>
        <dbReference type="ChEBI" id="CHEBI:15377"/>
        <dbReference type="ChEBI" id="CHEBI:15379"/>
        <dbReference type="ChEBI" id="CHEBI:46911"/>
        <dbReference type="ChEBI" id="CHEBI:57540"/>
        <dbReference type="ChEBI" id="CHEBI:57945"/>
        <dbReference type="ChEBI" id="CHEBI:78275"/>
        <dbReference type="EC" id="1.14.13.196"/>
    </reaction>
</comment>
<dbReference type="EC" id="1.14.13.196" evidence="4"/>
<evidence type="ECO:0000313" key="12">
    <source>
        <dbReference type="Proteomes" id="UP001430356"/>
    </source>
</evidence>
<keyword evidence="6" id="KW-0274">FAD</keyword>
<dbReference type="PRINTS" id="PR00368">
    <property type="entry name" value="FADPNR"/>
</dbReference>
<dbReference type="PANTHER" id="PTHR43539">
    <property type="entry name" value="FLAVIN-BINDING MONOOXYGENASE-LIKE PROTEIN (AFU_ORTHOLOGUE AFUA_4G09220)"/>
    <property type="match status" value="1"/>
</dbReference>
<reference evidence="11 12" key="1">
    <citation type="journal article" date="2021" name="MBio">
        <title>A New Model Trypanosomatid, Novymonas esmeraldas: Genomic Perception of Its 'Candidatus Pandoraea novymonadis' Endosymbiont.</title>
        <authorList>
            <person name="Zakharova A."/>
            <person name="Saura A."/>
            <person name="Butenko A."/>
            <person name="Podesvova L."/>
            <person name="Warmusova S."/>
            <person name="Kostygov A.Y."/>
            <person name="Nenarokova A."/>
            <person name="Lukes J."/>
            <person name="Opperdoes F.R."/>
            <person name="Yurchenko V."/>
        </authorList>
    </citation>
    <scope>NUCLEOTIDE SEQUENCE [LARGE SCALE GENOMIC DNA]</scope>
    <source>
        <strain evidence="11 12">E262AT.01</strain>
    </source>
</reference>
<dbReference type="Gene3D" id="3.50.50.60">
    <property type="entry name" value="FAD/NAD(P)-binding domain"/>
    <property type="match status" value="1"/>
</dbReference>